<dbReference type="Pfam" id="PF00128">
    <property type="entry name" value="Alpha-amylase"/>
    <property type="match status" value="1"/>
</dbReference>
<dbReference type="PIRSF" id="PIRSF003059">
    <property type="entry name" value="Sucrose_phosphorylase"/>
    <property type="match status" value="1"/>
</dbReference>
<dbReference type="SUPFAM" id="SSF51445">
    <property type="entry name" value="(Trans)glycosidases"/>
    <property type="match status" value="1"/>
</dbReference>
<comment type="similarity">
    <text evidence="1 4">Belongs to the glycosyl hydrolase 13 family. Sucrose phosphorylase subfamily.</text>
</comment>
<dbReference type="EMBL" id="WMET01000003">
    <property type="protein sequence ID" value="MYL20787.1"/>
    <property type="molecule type" value="Genomic_DNA"/>
</dbReference>
<dbReference type="Proteomes" id="UP000460949">
    <property type="component" value="Unassembled WGS sequence"/>
</dbReference>
<comment type="caution">
    <text evidence="7">The sequence shown here is derived from an EMBL/GenBank/DDBJ whole genome shotgun (WGS) entry which is preliminary data.</text>
</comment>
<feature type="domain" description="Glycosyl hydrolase family 13 catalytic" evidence="6">
    <location>
        <begin position="62"/>
        <end position="493"/>
    </location>
</feature>
<dbReference type="SUPFAM" id="SSF51011">
    <property type="entry name" value="Glycosyl hydrolase domain"/>
    <property type="match status" value="1"/>
</dbReference>
<accession>A0A845E3F2</accession>
<feature type="binding site" evidence="5">
    <location>
        <position position="109"/>
    </location>
    <ligand>
        <name>substrate</name>
    </ligand>
</feature>
<dbReference type="Gene3D" id="2.60.40.1180">
    <property type="entry name" value="Golgi alpha-mannosidase II"/>
    <property type="match status" value="1"/>
</dbReference>
<reference evidence="7 8" key="1">
    <citation type="submission" date="2019-11" db="EMBL/GenBank/DDBJ databases">
        <title>Genome sequences of 17 halophilic strains isolated from different environments.</title>
        <authorList>
            <person name="Furrow R.E."/>
        </authorList>
    </citation>
    <scope>NUCLEOTIDE SEQUENCE [LARGE SCALE GENOMIC DNA]</scope>
    <source>
        <strain evidence="7 8">22511_23_Filter</strain>
    </source>
</reference>
<dbReference type="InterPro" id="IPR045857">
    <property type="entry name" value="O16G_dom_2"/>
</dbReference>
<evidence type="ECO:0000256" key="5">
    <source>
        <dbReference type="PIRSR" id="PIRSR003059-2"/>
    </source>
</evidence>
<feature type="binding site" evidence="5">
    <location>
        <begin position="350"/>
        <end position="351"/>
    </location>
    <ligand>
        <name>substrate</name>
    </ligand>
</feature>
<evidence type="ECO:0000256" key="4">
    <source>
        <dbReference type="PIRNR" id="PIRNR003059"/>
    </source>
</evidence>
<comment type="catalytic activity">
    <reaction evidence="4">
        <text>sucrose + phosphate = D-fructose + alpha-D-glucose 1-phosphate</text>
        <dbReference type="Rhea" id="RHEA:24048"/>
        <dbReference type="ChEBI" id="CHEBI:17992"/>
        <dbReference type="ChEBI" id="CHEBI:37721"/>
        <dbReference type="ChEBI" id="CHEBI:43474"/>
        <dbReference type="ChEBI" id="CHEBI:58601"/>
        <dbReference type="EC" id="2.4.1.7"/>
    </reaction>
</comment>
<dbReference type="InterPro" id="IPR017853">
    <property type="entry name" value="GH"/>
</dbReference>
<name>A0A845E3F2_9BACI</name>
<keyword evidence="2 4" id="KW-0328">Glycosyltransferase</keyword>
<dbReference type="GO" id="GO:0009018">
    <property type="term" value="F:sucrose phosphorylase activity"/>
    <property type="evidence" value="ECO:0007669"/>
    <property type="project" value="UniProtKB-EC"/>
</dbReference>
<dbReference type="CDD" id="cd11356">
    <property type="entry name" value="AmyAc_Sucrose_phosphorylase-like_1"/>
    <property type="match status" value="1"/>
</dbReference>
<feature type="binding site" evidence="5">
    <location>
        <position position="456"/>
    </location>
    <ligand>
        <name>substrate</name>
    </ligand>
</feature>
<gene>
    <name evidence="7" type="ORF">GLW04_12870</name>
</gene>
<proteinExistence type="inferred from homology"/>
<dbReference type="AlphaFoldDB" id="A0A845E3F2"/>
<dbReference type="Gene3D" id="3.90.400.10">
    <property type="entry name" value="Oligo-1,6-glucosidase, Domain 2"/>
    <property type="match status" value="1"/>
</dbReference>
<keyword evidence="3 4" id="KW-0808">Transferase</keyword>
<dbReference type="InterPro" id="IPR016377">
    <property type="entry name" value="Sucrose_GGa_phosphorylase-rel"/>
</dbReference>
<evidence type="ECO:0000256" key="1">
    <source>
        <dbReference type="ARBA" id="ARBA00008452"/>
    </source>
</evidence>
<dbReference type="PANTHER" id="PTHR38784">
    <property type="entry name" value="SUCROSE PHOSPHORYLASE"/>
    <property type="match status" value="1"/>
</dbReference>
<dbReference type="InterPro" id="IPR006047">
    <property type="entry name" value="GH13_cat_dom"/>
</dbReference>
<sequence>MIALTSFFGGDKMTQTAVDQIKQNLYDVYGKEKGERLYRKTLDIIDDYKQKPQAKDWVDERDVMLITYGDSIKQEEENPLTTLKQFLEEYVGQTINSVHILPFYPFTSDDGFSVQDYMEVNPELGDWGNIHALSEDYDLMFDAVINHISRKSNWFQNYLKGEEEYQDYFVESDPSLDYSSVVRPRALPLLTKVEHAAGTKYVWTTFSDDQIDLNYESEALFAEVLQILAAYVQHGARYLRLDAIGFLWKRLGTTSIHLEETHKIVQVMRHVLEEISPGTIVITETNVPHKDNISYFGSGHNEAHMVYQFPLPPLTLHSFVSGNARHLSEWADALEDTSDHTSFFNFLASHDGVGLRPVEGILNEGEVQSLADRAKEQGGFVSYKDNGDGTKSPYELNINYLSALTKPEETPQEAVDRFLAAQTILLSVKGVPGIYVHSLLGSLNDLAGVEATGRNRSINREKLEADQLKKDLDTEGTLRNRVFKTLMDRIELRKQQKAFHPNARQDVLFLDDRLFTIVRGGELVSIVNVSEEAVEVDPEEFQDQLKSGTLMDALSGVSYSTEENITVQPYGALWLKAGEQ</sequence>
<evidence type="ECO:0000256" key="2">
    <source>
        <dbReference type="ARBA" id="ARBA00022676"/>
    </source>
</evidence>
<dbReference type="PANTHER" id="PTHR38784:SF1">
    <property type="entry name" value="SUCROSE PHOSPHORYLASE"/>
    <property type="match status" value="1"/>
</dbReference>
<dbReference type="SMART" id="SM00642">
    <property type="entry name" value="Aamy"/>
    <property type="match status" value="1"/>
</dbReference>
<feature type="binding site" evidence="5">
    <location>
        <position position="147"/>
    </location>
    <ligand>
        <name>substrate</name>
    </ligand>
</feature>
<organism evidence="7 8">
    <name type="scientific">Halobacillus litoralis</name>
    <dbReference type="NCBI Taxonomy" id="45668"/>
    <lineage>
        <taxon>Bacteria</taxon>
        <taxon>Bacillati</taxon>
        <taxon>Bacillota</taxon>
        <taxon>Bacilli</taxon>
        <taxon>Bacillales</taxon>
        <taxon>Bacillaceae</taxon>
        <taxon>Halobacillus</taxon>
    </lineage>
</organism>
<dbReference type="EC" id="2.4.1.7" evidence="4"/>
<evidence type="ECO:0000313" key="8">
    <source>
        <dbReference type="Proteomes" id="UP000460949"/>
    </source>
</evidence>
<feature type="binding site" evidence="5">
    <location>
        <begin position="240"/>
        <end position="242"/>
    </location>
    <ligand>
        <name>substrate</name>
    </ligand>
</feature>
<evidence type="ECO:0000313" key="7">
    <source>
        <dbReference type="EMBL" id="MYL20787.1"/>
    </source>
</evidence>
<evidence type="ECO:0000256" key="3">
    <source>
        <dbReference type="ARBA" id="ARBA00022679"/>
    </source>
</evidence>
<dbReference type="InterPro" id="IPR033746">
    <property type="entry name" value="GGa_phosphorylase"/>
</dbReference>
<dbReference type="InterPro" id="IPR013780">
    <property type="entry name" value="Glyco_hydro_b"/>
</dbReference>
<evidence type="ECO:0000259" key="6">
    <source>
        <dbReference type="SMART" id="SM00642"/>
    </source>
</evidence>
<protein>
    <recommendedName>
        <fullName evidence="4">Sucrose phosphorylase</fullName>
        <ecNumber evidence="4">2.4.1.7</ecNumber>
    </recommendedName>
    <alternativeName>
        <fullName evidence="4">Sucrose glucosyltransferase</fullName>
    </alternativeName>
</protein>
<dbReference type="Gene3D" id="3.20.20.80">
    <property type="entry name" value="Glycosidases"/>
    <property type="match status" value="1"/>
</dbReference>
<dbReference type="GO" id="GO:0005975">
    <property type="term" value="P:carbohydrate metabolic process"/>
    <property type="evidence" value="ECO:0007669"/>
    <property type="project" value="InterPro"/>
</dbReference>